<feature type="region of interest" description="Disordered" evidence="1">
    <location>
        <begin position="46"/>
        <end position="101"/>
    </location>
</feature>
<reference evidence="2" key="1">
    <citation type="submission" date="2022-07" db="EMBL/GenBank/DDBJ databases">
        <authorList>
            <person name="Macas J."/>
            <person name="Novak P."/>
            <person name="Neumann P."/>
        </authorList>
    </citation>
    <scope>NUCLEOTIDE SEQUENCE</scope>
</reference>
<evidence type="ECO:0000256" key="1">
    <source>
        <dbReference type="SAM" id="MobiDB-lite"/>
    </source>
</evidence>
<comment type="caution">
    <text evidence="2">The sequence shown here is derived from an EMBL/GenBank/DDBJ whole genome shotgun (WGS) entry which is preliminary data.</text>
</comment>
<accession>A0A9P0ZFM3</accession>
<gene>
    <name evidence="2" type="ORF">CEURO_LOCUS14183</name>
</gene>
<evidence type="ECO:0000313" key="2">
    <source>
        <dbReference type="EMBL" id="CAH9098188.1"/>
    </source>
</evidence>
<protein>
    <submittedName>
        <fullName evidence="2">Uncharacterized protein</fullName>
    </submittedName>
</protein>
<sequence length="101" mass="10934">MAESTNAIWKRNGDEDSRHRQRGLRGYRRPQLGLCGCCWLSQLGFRGQRQPRPGENRGGWGWGQSSRKKGRHGGDGGAEGGGARGADGGVRELNGLGGWVM</sequence>
<proteinExistence type="predicted"/>
<name>A0A9P0ZFM3_CUSEU</name>
<dbReference type="EMBL" id="CAMAPE010000035">
    <property type="protein sequence ID" value="CAH9098188.1"/>
    <property type="molecule type" value="Genomic_DNA"/>
</dbReference>
<feature type="region of interest" description="Disordered" evidence="1">
    <location>
        <begin position="1"/>
        <end position="22"/>
    </location>
</feature>
<dbReference type="Proteomes" id="UP001152484">
    <property type="component" value="Unassembled WGS sequence"/>
</dbReference>
<dbReference type="AlphaFoldDB" id="A0A9P0ZFM3"/>
<organism evidence="2 3">
    <name type="scientific">Cuscuta europaea</name>
    <name type="common">European dodder</name>
    <dbReference type="NCBI Taxonomy" id="41803"/>
    <lineage>
        <taxon>Eukaryota</taxon>
        <taxon>Viridiplantae</taxon>
        <taxon>Streptophyta</taxon>
        <taxon>Embryophyta</taxon>
        <taxon>Tracheophyta</taxon>
        <taxon>Spermatophyta</taxon>
        <taxon>Magnoliopsida</taxon>
        <taxon>eudicotyledons</taxon>
        <taxon>Gunneridae</taxon>
        <taxon>Pentapetalae</taxon>
        <taxon>asterids</taxon>
        <taxon>lamiids</taxon>
        <taxon>Solanales</taxon>
        <taxon>Convolvulaceae</taxon>
        <taxon>Cuscuteae</taxon>
        <taxon>Cuscuta</taxon>
        <taxon>Cuscuta subgen. Cuscuta</taxon>
    </lineage>
</organism>
<keyword evidence="3" id="KW-1185">Reference proteome</keyword>
<evidence type="ECO:0000313" key="3">
    <source>
        <dbReference type="Proteomes" id="UP001152484"/>
    </source>
</evidence>
<feature type="compositionally biased region" description="Gly residues" evidence="1">
    <location>
        <begin position="75"/>
        <end position="88"/>
    </location>
</feature>